<keyword evidence="3" id="KW-1185">Reference proteome</keyword>
<evidence type="ECO:0000313" key="2">
    <source>
        <dbReference type="EMBL" id="ESZ89800.1"/>
    </source>
</evidence>
<evidence type="ECO:0000256" key="1">
    <source>
        <dbReference type="SAM" id="MobiDB-lite"/>
    </source>
</evidence>
<dbReference type="HOGENOM" id="CLU_700180_0_0_1"/>
<reference evidence="2 3" key="1">
    <citation type="journal article" date="2014" name="Genome Announc.">
        <title>Draft genome sequence of Sclerotinia borealis, a psychrophilic plant pathogenic fungus.</title>
        <authorList>
            <person name="Mardanov A.V."/>
            <person name="Beletsky A.V."/>
            <person name="Kadnikov V.V."/>
            <person name="Ignatov A.N."/>
            <person name="Ravin N.V."/>
        </authorList>
    </citation>
    <scope>NUCLEOTIDE SEQUENCE [LARGE SCALE GENOMIC DNA]</scope>
    <source>
        <strain evidence="3">F-4157</strain>
    </source>
</reference>
<organism evidence="2 3">
    <name type="scientific">Sclerotinia borealis (strain F-4128)</name>
    <dbReference type="NCBI Taxonomy" id="1432307"/>
    <lineage>
        <taxon>Eukaryota</taxon>
        <taxon>Fungi</taxon>
        <taxon>Dikarya</taxon>
        <taxon>Ascomycota</taxon>
        <taxon>Pezizomycotina</taxon>
        <taxon>Leotiomycetes</taxon>
        <taxon>Helotiales</taxon>
        <taxon>Sclerotiniaceae</taxon>
        <taxon>Sclerotinia</taxon>
    </lineage>
</organism>
<dbReference type="AlphaFoldDB" id="W9C5J0"/>
<feature type="region of interest" description="Disordered" evidence="1">
    <location>
        <begin position="223"/>
        <end position="302"/>
    </location>
</feature>
<comment type="caution">
    <text evidence="2">The sequence shown here is derived from an EMBL/GenBank/DDBJ whole genome shotgun (WGS) entry which is preliminary data.</text>
</comment>
<dbReference type="Proteomes" id="UP000019487">
    <property type="component" value="Unassembled WGS sequence"/>
</dbReference>
<proteinExistence type="predicted"/>
<evidence type="ECO:0000313" key="3">
    <source>
        <dbReference type="Proteomes" id="UP000019487"/>
    </source>
</evidence>
<feature type="compositionally biased region" description="Basic and acidic residues" evidence="1">
    <location>
        <begin position="223"/>
        <end position="240"/>
    </location>
</feature>
<dbReference type="OrthoDB" id="3490906at2759"/>
<name>W9C5J0_SCLBF</name>
<accession>W9C5J0</accession>
<sequence length="406" mass="45750">MASPTFGCPNMPVVIKWGDTEQYNYIGAQRHNLRINIHLGTETSPQLIIWFSMTIGITASPDSSTIRTKTLYFVIPASLLGHNENDTCLSLETPNSDRSIDTSTAIREAGISSDHASVSRICFQLHDHGTVFMPPINEHAFTPASDIALQLLVSLRSLSQAKQFWVYTSSEDSCLTKLWKRIDRIREGTFTGDFTTQSVFKRGMVCDKWTNFNNFVRRENPVRRENSVRRENTLHGEQHASEPPPLYIGESQGAGMEREDNDPSYVLDQDLVDSESDQELSLKRKRSYSNISSDPTPSGILKHVTDASIPNSNESHADHQSSRVRFAEPCNEVPSAMEKELSVFIFWVLENHLRLGKSREEVFSDLGGAVSRGDKRKFNEIKSKCMANICVKYVKTGSKWVVRNTV</sequence>
<gene>
    <name evidence="2" type="ORF">SBOR_9813</name>
</gene>
<protein>
    <submittedName>
        <fullName evidence="2">Uncharacterized protein</fullName>
    </submittedName>
</protein>
<dbReference type="EMBL" id="AYSA01000776">
    <property type="protein sequence ID" value="ESZ89800.1"/>
    <property type="molecule type" value="Genomic_DNA"/>
</dbReference>